<dbReference type="InterPro" id="IPR036388">
    <property type="entry name" value="WH-like_DNA-bd_sf"/>
</dbReference>
<dbReference type="NCBIfam" id="TIGR02937">
    <property type="entry name" value="sigma70-ECF"/>
    <property type="match status" value="1"/>
</dbReference>
<dbReference type="RefSeq" id="WP_209403360.1">
    <property type="nucleotide sequence ID" value="NZ_JAGIYQ010000003.1"/>
</dbReference>
<dbReference type="InterPro" id="IPR013325">
    <property type="entry name" value="RNA_pol_sigma_r2"/>
</dbReference>
<keyword evidence="3" id="KW-0731">Sigma factor</keyword>
<dbReference type="Proteomes" id="UP000682134">
    <property type="component" value="Unassembled WGS sequence"/>
</dbReference>
<evidence type="ECO:0000256" key="4">
    <source>
        <dbReference type="ARBA" id="ARBA00023125"/>
    </source>
</evidence>
<evidence type="ECO:0000256" key="1">
    <source>
        <dbReference type="ARBA" id="ARBA00010641"/>
    </source>
</evidence>
<feature type="domain" description="RNA polymerase sigma-70 region 2" evidence="6">
    <location>
        <begin position="24"/>
        <end position="92"/>
    </location>
</feature>
<keyword evidence="5" id="KW-0804">Transcription</keyword>
<dbReference type="GO" id="GO:0006352">
    <property type="term" value="P:DNA-templated transcription initiation"/>
    <property type="evidence" value="ECO:0007669"/>
    <property type="project" value="InterPro"/>
</dbReference>
<keyword evidence="4" id="KW-0238">DNA-binding</keyword>
<evidence type="ECO:0000256" key="3">
    <source>
        <dbReference type="ARBA" id="ARBA00023082"/>
    </source>
</evidence>
<comment type="similarity">
    <text evidence="1">Belongs to the sigma-70 factor family. ECF subfamily.</text>
</comment>
<dbReference type="GO" id="GO:0016987">
    <property type="term" value="F:sigma factor activity"/>
    <property type="evidence" value="ECO:0007669"/>
    <property type="project" value="UniProtKB-KW"/>
</dbReference>
<sequence>MQKKSDAELMQLIKEKHRPALEEIYDRYIKIVFSFSLKATKDTEKAKVIIQAVFLRIWTTENVYNSEKGQFVNWLLTITRNIIIDHHRKEKKEQSIVAIGQEQLEQLPEHSSNNPAEILSKKLFREQIEQAYQYLSNNQIELIQWLYWEGYTLREIAEMKQEPIGTIKSRLHQTLKILRNRMEPEIGGMKK</sequence>
<dbReference type="GO" id="GO:0003677">
    <property type="term" value="F:DNA binding"/>
    <property type="evidence" value="ECO:0007669"/>
    <property type="project" value="UniProtKB-KW"/>
</dbReference>
<comment type="caution">
    <text evidence="8">The sequence shown here is derived from an EMBL/GenBank/DDBJ whole genome shotgun (WGS) entry which is preliminary data.</text>
</comment>
<organism evidence="8 9">
    <name type="scientific">Gottfriedia endophytica</name>
    <dbReference type="NCBI Taxonomy" id="2820819"/>
    <lineage>
        <taxon>Bacteria</taxon>
        <taxon>Bacillati</taxon>
        <taxon>Bacillota</taxon>
        <taxon>Bacilli</taxon>
        <taxon>Bacillales</taxon>
        <taxon>Bacillaceae</taxon>
        <taxon>Gottfriedia</taxon>
    </lineage>
</organism>
<protein>
    <submittedName>
        <fullName evidence="8">Sigma-70 family RNA polymerase sigma factor</fullName>
    </submittedName>
</protein>
<evidence type="ECO:0000256" key="2">
    <source>
        <dbReference type="ARBA" id="ARBA00023015"/>
    </source>
</evidence>
<dbReference type="InterPro" id="IPR007627">
    <property type="entry name" value="RNA_pol_sigma70_r2"/>
</dbReference>
<name>A0A940NFR3_9BACI</name>
<dbReference type="EMBL" id="JAGIYQ010000003">
    <property type="protein sequence ID" value="MBP0724629.1"/>
    <property type="molecule type" value="Genomic_DNA"/>
</dbReference>
<evidence type="ECO:0000313" key="8">
    <source>
        <dbReference type="EMBL" id="MBP0724629.1"/>
    </source>
</evidence>
<dbReference type="SUPFAM" id="SSF88659">
    <property type="entry name" value="Sigma3 and sigma4 domains of RNA polymerase sigma factors"/>
    <property type="match status" value="1"/>
</dbReference>
<dbReference type="PANTHER" id="PTHR43133:SF62">
    <property type="entry name" value="RNA POLYMERASE SIGMA FACTOR SIGZ"/>
    <property type="match status" value="1"/>
</dbReference>
<dbReference type="InterPro" id="IPR014284">
    <property type="entry name" value="RNA_pol_sigma-70_dom"/>
</dbReference>
<dbReference type="Gene3D" id="1.10.1740.10">
    <property type="match status" value="1"/>
</dbReference>
<dbReference type="InterPro" id="IPR039425">
    <property type="entry name" value="RNA_pol_sigma-70-like"/>
</dbReference>
<evidence type="ECO:0000259" key="7">
    <source>
        <dbReference type="Pfam" id="PF04545"/>
    </source>
</evidence>
<evidence type="ECO:0000313" key="9">
    <source>
        <dbReference type="Proteomes" id="UP000682134"/>
    </source>
</evidence>
<reference evidence="8" key="1">
    <citation type="submission" date="2021-04" db="EMBL/GenBank/DDBJ databases">
        <title>Genome seq and assembly of Bacillus sp.</title>
        <authorList>
            <person name="Chhetri G."/>
        </authorList>
    </citation>
    <scope>NUCLEOTIDE SEQUENCE</scope>
    <source>
        <strain evidence="8">RG28</strain>
    </source>
</reference>
<dbReference type="Pfam" id="PF04542">
    <property type="entry name" value="Sigma70_r2"/>
    <property type="match status" value="1"/>
</dbReference>
<feature type="domain" description="RNA polymerase sigma-70 region 4" evidence="7">
    <location>
        <begin position="135"/>
        <end position="179"/>
    </location>
</feature>
<accession>A0A940NFR3</accession>
<evidence type="ECO:0000259" key="6">
    <source>
        <dbReference type="Pfam" id="PF04542"/>
    </source>
</evidence>
<keyword evidence="9" id="KW-1185">Reference proteome</keyword>
<keyword evidence="2" id="KW-0805">Transcription regulation</keyword>
<dbReference type="Pfam" id="PF04545">
    <property type="entry name" value="Sigma70_r4"/>
    <property type="match status" value="1"/>
</dbReference>
<dbReference type="SUPFAM" id="SSF88946">
    <property type="entry name" value="Sigma2 domain of RNA polymerase sigma factors"/>
    <property type="match status" value="1"/>
</dbReference>
<proteinExistence type="inferred from homology"/>
<dbReference type="PANTHER" id="PTHR43133">
    <property type="entry name" value="RNA POLYMERASE ECF-TYPE SIGMA FACTO"/>
    <property type="match status" value="1"/>
</dbReference>
<gene>
    <name evidence="8" type="ORF">J5Y03_05440</name>
</gene>
<dbReference type="AlphaFoldDB" id="A0A940NFR3"/>
<dbReference type="InterPro" id="IPR013324">
    <property type="entry name" value="RNA_pol_sigma_r3/r4-like"/>
</dbReference>
<evidence type="ECO:0000256" key="5">
    <source>
        <dbReference type="ARBA" id="ARBA00023163"/>
    </source>
</evidence>
<dbReference type="InterPro" id="IPR007630">
    <property type="entry name" value="RNA_pol_sigma70_r4"/>
</dbReference>
<dbReference type="Gene3D" id="1.10.10.10">
    <property type="entry name" value="Winged helix-like DNA-binding domain superfamily/Winged helix DNA-binding domain"/>
    <property type="match status" value="1"/>
</dbReference>